<dbReference type="GO" id="GO:0022857">
    <property type="term" value="F:transmembrane transporter activity"/>
    <property type="evidence" value="ECO:0007669"/>
    <property type="project" value="TreeGrafter"/>
</dbReference>
<dbReference type="InterPro" id="IPR025857">
    <property type="entry name" value="MacB_PCD"/>
</dbReference>
<dbReference type="OrthoDB" id="9770036at2"/>
<keyword evidence="2" id="KW-1003">Cell membrane</keyword>
<comment type="caution">
    <text evidence="10">The sequence shown here is derived from an EMBL/GenBank/DDBJ whole genome shotgun (WGS) entry which is preliminary data.</text>
</comment>
<feature type="domain" description="ABC3 transporter permease C-terminal" evidence="8">
    <location>
        <begin position="297"/>
        <end position="408"/>
    </location>
</feature>
<dbReference type="PANTHER" id="PTHR30572">
    <property type="entry name" value="MEMBRANE COMPONENT OF TRANSPORTER-RELATED"/>
    <property type="match status" value="1"/>
</dbReference>
<dbReference type="InterPro" id="IPR003838">
    <property type="entry name" value="ABC3_permease_C"/>
</dbReference>
<evidence type="ECO:0000256" key="7">
    <source>
        <dbReference type="SAM" id="Phobius"/>
    </source>
</evidence>
<evidence type="ECO:0000256" key="5">
    <source>
        <dbReference type="ARBA" id="ARBA00023136"/>
    </source>
</evidence>
<accession>A0A091ASH7</accession>
<proteinExistence type="inferred from homology"/>
<dbReference type="GO" id="GO:0005886">
    <property type="term" value="C:plasma membrane"/>
    <property type="evidence" value="ECO:0007669"/>
    <property type="project" value="UniProtKB-SubCell"/>
</dbReference>
<feature type="transmembrane region" description="Helical" evidence="7">
    <location>
        <begin position="29"/>
        <end position="48"/>
    </location>
</feature>
<keyword evidence="4 7" id="KW-1133">Transmembrane helix</keyword>
<reference evidence="10 11" key="1">
    <citation type="submission" date="2013-09" db="EMBL/GenBank/DDBJ databases">
        <title>Genome sequencing of Arenimonas malthae.</title>
        <authorList>
            <person name="Chen F."/>
            <person name="Wang G."/>
        </authorList>
    </citation>
    <scope>NUCLEOTIDE SEQUENCE [LARGE SCALE GENOMIC DNA]</scope>
    <source>
        <strain evidence="10 11">CC-JY-1</strain>
    </source>
</reference>
<gene>
    <name evidence="10" type="ORF">N790_11925</name>
</gene>
<evidence type="ECO:0000313" key="11">
    <source>
        <dbReference type="Proteomes" id="UP000029392"/>
    </source>
</evidence>
<organism evidence="10 11">
    <name type="scientific">Arenimonas malthae CC-JY-1</name>
    <dbReference type="NCBI Taxonomy" id="1384054"/>
    <lineage>
        <taxon>Bacteria</taxon>
        <taxon>Pseudomonadati</taxon>
        <taxon>Pseudomonadota</taxon>
        <taxon>Gammaproteobacteria</taxon>
        <taxon>Lysobacterales</taxon>
        <taxon>Lysobacteraceae</taxon>
        <taxon>Arenimonas</taxon>
    </lineage>
</organism>
<dbReference type="PANTHER" id="PTHR30572:SF4">
    <property type="entry name" value="ABC TRANSPORTER PERMEASE YTRF"/>
    <property type="match status" value="1"/>
</dbReference>
<comment type="similarity">
    <text evidence="6">Belongs to the ABC-4 integral membrane protein family.</text>
</comment>
<evidence type="ECO:0008006" key="12">
    <source>
        <dbReference type="Google" id="ProtNLM"/>
    </source>
</evidence>
<feature type="domain" description="MacB-like periplasmic core" evidence="9">
    <location>
        <begin position="27"/>
        <end position="255"/>
    </location>
</feature>
<dbReference type="RefSeq" id="WP_052385983.1">
    <property type="nucleotide sequence ID" value="NZ_AVCH01000208.1"/>
</dbReference>
<dbReference type="InterPro" id="IPR050250">
    <property type="entry name" value="Macrolide_Exporter_MacB"/>
</dbReference>
<name>A0A091ASH7_9GAMM</name>
<dbReference type="EMBL" id="AVCH01000208">
    <property type="protein sequence ID" value="KFN42107.1"/>
    <property type="molecule type" value="Genomic_DNA"/>
</dbReference>
<evidence type="ECO:0000256" key="4">
    <source>
        <dbReference type="ARBA" id="ARBA00022989"/>
    </source>
</evidence>
<dbReference type="Proteomes" id="UP000029392">
    <property type="component" value="Unassembled WGS sequence"/>
</dbReference>
<evidence type="ECO:0000259" key="9">
    <source>
        <dbReference type="Pfam" id="PF12704"/>
    </source>
</evidence>
<comment type="subcellular location">
    <subcellularLocation>
        <location evidence="1">Cell membrane</location>
        <topology evidence="1">Multi-pass membrane protein</topology>
    </subcellularLocation>
</comment>
<feature type="transmembrane region" description="Helical" evidence="7">
    <location>
        <begin position="293"/>
        <end position="319"/>
    </location>
</feature>
<dbReference type="STRING" id="1384054.N790_11925"/>
<keyword evidence="5 7" id="KW-0472">Membrane</keyword>
<dbReference type="Pfam" id="PF12704">
    <property type="entry name" value="MacB_PCD"/>
    <property type="match status" value="1"/>
</dbReference>
<evidence type="ECO:0000256" key="2">
    <source>
        <dbReference type="ARBA" id="ARBA00022475"/>
    </source>
</evidence>
<dbReference type="Pfam" id="PF02687">
    <property type="entry name" value="FtsX"/>
    <property type="match status" value="1"/>
</dbReference>
<feature type="transmembrane region" description="Helical" evidence="7">
    <location>
        <begin position="381"/>
        <end position="400"/>
    </location>
</feature>
<evidence type="ECO:0000259" key="8">
    <source>
        <dbReference type="Pfam" id="PF02687"/>
    </source>
</evidence>
<evidence type="ECO:0000256" key="1">
    <source>
        <dbReference type="ARBA" id="ARBA00004651"/>
    </source>
</evidence>
<dbReference type="eggNOG" id="COG0577">
    <property type="taxonomic scope" value="Bacteria"/>
</dbReference>
<evidence type="ECO:0000256" key="3">
    <source>
        <dbReference type="ARBA" id="ARBA00022692"/>
    </source>
</evidence>
<dbReference type="PATRIC" id="fig|1384054.3.peg.2615"/>
<dbReference type="AlphaFoldDB" id="A0A091ASH7"/>
<sequence length="417" mass="44436">MIEWRHLNDRVAWREAFEELARRKLRTGLTLLGLVFGVGSIVAMQAVGEGSRREALRLVEGLGLTNLVVEAKTFDETSLRELRARSLGLTRADAQAALDVVPGAVAMAAEKRLRTDAVASDHAASDAQASAISPSFFELGSLRVAEGRALTQADEDALAAVAVLGHQAARSLFPQGGAVGQHVKVNHAWLEVVGVLADRDLSADRFQGVPLGLESNRVFVPLASGLARFRLQPMEDEVDRLLVRVDAPERIGEGAQVLAALLKQRHAGADDYSLVIPAQLFAQHQQTQRIFRVVMSAIAGVSLLVGGIGIMNIMLANVLERRREVGLLRALGARRTDVVAQFLREAAVICVAGALLGVAFGIALAYAIATLAGWDVAWAPLPIVVAVLLCTAVGLAFGVYPAKQAADLDPIASLRTE</sequence>
<keyword evidence="11" id="KW-1185">Reference proteome</keyword>
<protein>
    <recommendedName>
        <fullName evidence="12">ABC transporter permease</fullName>
    </recommendedName>
</protein>
<feature type="transmembrane region" description="Helical" evidence="7">
    <location>
        <begin position="346"/>
        <end position="369"/>
    </location>
</feature>
<evidence type="ECO:0000256" key="6">
    <source>
        <dbReference type="ARBA" id="ARBA00038076"/>
    </source>
</evidence>
<keyword evidence="3 7" id="KW-0812">Transmembrane</keyword>
<evidence type="ECO:0000313" key="10">
    <source>
        <dbReference type="EMBL" id="KFN42107.1"/>
    </source>
</evidence>